<name>A0A2N5USV0_9BASI</name>
<evidence type="ECO:0000256" key="1">
    <source>
        <dbReference type="SAM" id="MobiDB-lite"/>
    </source>
</evidence>
<comment type="caution">
    <text evidence="2">The sequence shown here is derived from an EMBL/GenBank/DDBJ whole genome shotgun (WGS) entry which is preliminary data.</text>
</comment>
<protein>
    <submittedName>
        <fullName evidence="2">Uncharacterized protein</fullName>
    </submittedName>
</protein>
<feature type="compositionally biased region" description="Polar residues" evidence="1">
    <location>
        <begin position="12"/>
        <end position="25"/>
    </location>
</feature>
<evidence type="ECO:0000313" key="3">
    <source>
        <dbReference type="Proteomes" id="UP000235392"/>
    </source>
</evidence>
<feature type="region of interest" description="Disordered" evidence="1">
    <location>
        <begin position="1"/>
        <end position="45"/>
    </location>
</feature>
<feature type="region of interest" description="Disordered" evidence="1">
    <location>
        <begin position="491"/>
        <end position="656"/>
    </location>
</feature>
<gene>
    <name evidence="2" type="ORF">PCASD_07359</name>
</gene>
<feature type="region of interest" description="Disordered" evidence="1">
    <location>
        <begin position="687"/>
        <end position="722"/>
    </location>
</feature>
<proteinExistence type="predicted"/>
<feature type="compositionally biased region" description="Polar residues" evidence="1">
    <location>
        <begin position="698"/>
        <end position="717"/>
    </location>
</feature>
<accession>A0A2N5USV0</accession>
<dbReference type="Proteomes" id="UP000235392">
    <property type="component" value="Unassembled WGS sequence"/>
</dbReference>
<sequence>MGPPPTPHGPDASSQPPSHNCTHPQNPVKKPAAEPNDPKVCSPNTKRKTPVVILKIPATQGTIPLLLLQLCPLIDMTPFNSPHYGFGQPTGRSPFNSPGKGFVYPSGRTPFDGLGPIDGHGSVGAGGSFDNGTNLGGPFPPLPFHNKSESQDSLLAPSQATPVSGSFKLFYKPGNKPGAAQGTPSATPSLILQGGHASGAPAACLTGRRAISLNPRNIYLEYGVYIRSTLNDLCKDLPHGSAAKRSSTSAKEWGKVSNKEETVWKTLLINWTWDELKALTMKYIAQARGRQSIDEASNHLHKHLTLLDKASLLKWMCIVVMHRVYGSTKGAFVSNNTEFKPFLEAMIHNPASKVIIRISMDDPNVQAAKKTQEDTKNETLALSYAPDNQRLALAMSKSRLIVNPKANVGSKKRTELIEDLMAHIMKIYGCNAEALAICNPYDKTKSIRIKRDRLFLWARALEHKAPGVDFNHPPQTADFPSEPYAILTVKEITDSPIPEDEAEEVASASTPKNGAAIGQPQRSSTSPQKKGPESPKRKFTPVQKLPNGRILPPRLIPQAKKGHTPPPPNVTGHSREDPVFIIPEPSKPASPVHEELLGTPVTVPAGPHGPGGSNADSSGENDLVHAGRNKKPPTPERPNSQESHLGDSCIMFTPNSQPKGLLNRSLARKVHRSPACVDQQFSQLNFASRRGGRGVAPSSPTRKASSSRGASTMQSASGLARPGSSLVLPSGPAFSTITAANKPCPPLMAQGLALTLDQFLTHARFELDNQVVRTLIAMNHIHHWGFFRHSSVGKLQREGFPKPIAVQLMDRAALLEVLLAEENISYSFEV</sequence>
<reference evidence="2 3" key="1">
    <citation type="submission" date="2017-11" db="EMBL/GenBank/DDBJ databases">
        <title>De novo assembly and phasing of dikaryotic genomes from two isolates of Puccinia coronata f. sp. avenae, the causal agent of oat crown rust.</title>
        <authorList>
            <person name="Miller M.E."/>
            <person name="Zhang Y."/>
            <person name="Omidvar V."/>
            <person name="Sperschneider J."/>
            <person name="Schwessinger B."/>
            <person name="Raley C."/>
            <person name="Palmer J.M."/>
            <person name="Garnica D."/>
            <person name="Upadhyaya N."/>
            <person name="Rathjen J."/>
            <person name="Taylor J.M."/>
            <person name="Park R.F."/>
            <person name="Dodds P.N."/>
            <person name="Hirsch C.D."/>
            <person name="Kianian S.F."/>
            <person name="Figueroa M."/>
        </authorList>
    </citation>
    <scope>NUCLEOTIDE SEQUENCE [LARGE SCALE GENOMIC DNA]</scope>
    <source>
        <strain evidence="2">12SD80</strain>
    </source>
</reference>
<dbReference type="EMBL" id="PGCI01000097">
    <property type="protein sequence ID" value="PLW40832.1"/>
    <property type="molecule type" value="Genomic_DNA"/>
</dbReference>
<evidence type="ECO:0000313" key="2">
    <source>
        <dbReference type="EMBL" id="PLW40832.1"/>
    </source>
</evidence>
<dbReference type="AlphaFoldDB" id="A0A2N5USV0"/>
<organism evidence="2 3">
    <name type="scientific">Puccinia coronata f. sp. avenae</name>
    <dbReference type="NCBI Taxonomy" id="200324"/>
    <lineage>
        <taxon>Eukaryota</taxon>
        <taxon>Fungi</taxon>
        <taxon>Dikarya</taxon>
        <taxon>Basidiomycota</taxon>
        <taxon>Pucciniomycotina</taxon>
        <taxon>Pucciniomycetes</taxon>
        <taxon>Pucciniales</taxon>
        <taxon>Pucciniaceae</taxon>
        <taxon>Puccinia</taxon>
    </lineage>
</organism>